<sequence length="426" mass="48386">MSSKSISYSFDISDWDILKRKMLQWANQSNIFLFLDSNGYTHTKGRYECICGKGADQIYQAEDLPAIAHPSGKWLMGHLSYDLKNRLEARMESQHKARFGFRPAQLFVPAELVFVERGTQVLQVFSSAPEQTLSDILRTPDTFFPAPLPKISWEQQPDRDTYIRIVEQLRMHIREGDCYEINFCNSNTGSGSIELDPLQVFLSLNRAAPNPFAAFYKRHDLYAICASPERFLLRQGDTLTAQPIKGTTARSPDPIRDAISKQQLAESIKERAENVMITDLMRNDLARVCETGSVTVEELFGLYSFPKVHQMISTISGTLKKEVSFYDILRCTFPMGSMTGAPKIKVMQLIDRYETTRRELFSGSLGYITPDGDFDLNVMIRSLFYNRDTGLLGYQTGGAITYDSVALQEWEETRLKASAIEGIFSR</sequence>
<feature type="domain" description="Chorismate-utilising enzyme C-terminal" evidence="1">
    <location>
        <begin position="159"/>
        <end position="416"/>
    </location>
</feature>
<dbReference type="Proteomes" id="UP001501410">
    <property type="component" value="Unassembled WGS sequence"/>
</dbReference>
<dbReference type="Pfam" id="PF00425">
    <property type="entry name" value="Chorismate_bind"/>
    <property type="match status" value="1"/>
</dbReference>
<comment type="caution">
    <text evidence="2">The sequence shown here is derived from an EMBL/GenBank/DDBJ whole genome shotgun (WGS) entry which is preliminary data.</text>
</comment>
<name>A0ABP8MWL1_9BACT</name>
<evidence type="ECO:0000313" key="2">
    <source>
        <dbReference type="EMBL" id="GAA4457328.1"/>
    </source>
</evidence>
<evidence type="ECO:0000313" key="3">
    <source>
        <dbReference type="Proteomes" id="UP001501410"/>
    </source>
</evidence>
<organism evidence="2 3">
    <name type="scientific">Rurimicrobium arvi</name>
    <dbReference type="NCBI Taxonomy" id="2049916"/>
    <lineage>
        <taxon>Bacteria</taxon>
        <taxon>Pseudomonadati</taxon>
        <taxon>Bacteroidota</taxon>
        <taxon>Chitinophagia</taxon>
        <taxon>Chitinophagales</taxon>
        <taxon>Chitinophagaceae</taxon>
        <taxon>Rurimicrobium</taxon>
    </lineage>
</organism>
<dbReference type="InterPro" id="IPR005801">
    <property type="entry name" value="ADC_synthase"/>
</dbReference>
<dbReference type="EMBL" id="BAABEZ010000022">
    <property type="protein sequence ID" value="GAA4457328.1"/>
    <property type="molecule type" value="Genomic_DNA"/>
</dbReference>
<gene>
    <name evidence="2" type="ORF">GCM10023092_24020</name>
</gene>
<dbReference type="SUPFAM" id="SSF56322">
    <property type="entry name" value="ADC synthase"/>
    <property type="match status" value="1"/>
</dbReference>
<dbReference type="InterPro" id="IPR015890">
    <property type="entry name" value="Chorismate_C"/>
</dbReference>
<protein>
    <submittedName>
        <fullName evidence="2">Anthranilate synthase component I family protein</fullName>
    </submittedName>
</protein>
<dbReference type="Gene3D" id="3.60.120.10">
    <property type="entry name" value="Anthranilate synthase"/>
    <property type="match status" value="1"/>
</dbReference>
<keyword evidence="3" id="KW-1185">Reference proteome</keyword>
<dbReference type="InterPro" id="IPR019999">
    <property type="entry name" value="Anth_synth_I-like"/>
</dbReference>
<proteinExistence type="predicted"/>
<dbReference type="PANTHER" id="PTHR11236:SF50">
    <property type="entry name" value="AMINODEOXYCHORISMATE SYNTHASE COMPONENT 1"/>
    <property type="match status" value="1"/>
</dbReference>
<dbReference type="PANTHER" id="PTHR11236">
    <property type="entry name" value="AMINOBENZOATE/ANTHRANILATE SYNTHASE"/>
    <property type="match status" value="1"/>
</dbReference>
<dbReference type="PRINTS" id="PR00095">
    <property type="entry name" value="ANTSNTHASEI"/>
</dbReference>
<dbReference type="RefSeq" id="WP_344827397.1">
    <property type="nucleotide sequence ID" value="NZ_BAABEZ010000022.1"/>
</dbReference>
<accession>A0ABP8MWL1</accession>
<reference evidence="3" key="1">
    <citation type="journal article" date="2019" name="Int. J. Syst. Evol. Microbiol.">
        <title>The Global Catalogue of Microorganisms (GCM) 10K type strain sequencing project: providing services to taxonomists for standard genome sequencing and annotation.</title>
        <authorList>
            <consortium name="The Broad Institute Genomics Platform"/>
            <consortium name="The Broad Institute Genome Sequencing Center for Infectious Disease"/>
            <person name="Wu L."/>
            <person name="Ma J."/>
        </authorList>
    </citation>
    <scope>NUCLEOTIDE SEQUENCE [LARGE SCALE GENOMIC DNA]</scope>
    <source>
        <strain evidence="3">JCM 31921</strain>
    </source>
</reference>
<evidence type="ECO:0000259" key="1">
    <source>
        <dbReference type="Pfam" id="PF00425"/>
    </source>
</evidence>